<dbReference type="KEGG" id="eti:RSTT_471"/>
<name>B1H038_ENDTX</name>
<dbReference type="SUPFAM" id="SSF160537">
    <property type="entry name" value="SpoVG-like"/>
    <property type="match status" value="1"/>
</dbReference>
<dbReference type="GO" id="GO:0003677">
    <property type="term" value="F:DNA binding"/>
    <property type="evidence" value="ECO:0007669"/>
    <property type="project" value="UniProtKB-KW"/>
</dbReference>
<proteinExistence type="predicted"/>
<accession>B1H038</accession>
<dbReference type="Proteomes" id="UP000001691">
    <property type="component" value="Chromosome"/>
</dbReference>
<dbReference type="AlphaFoldDB" id="B1H038"/>
<dbReference type="OrthoDB" id="10006205at2"/>
<dbReference type="Gene3D" id="3.30.1120.40">
    <property type="entry name" value="Stage V sporulation protein G"/>
    <property type="match status" value="1"/>
</dbReference>
<keyword evidence="2" id="KW-1185">Reference proteome</keyword>
<protein>
    <submittedName>
        <fullName evidence="1">SpoVG-domain DNA-binding protein</fullName>
    </submittedName>
</protein>
<dbReference type="InterPro" id="IPR007170">
    <property type="entry name" value="SpoVG"/>
</dbReference>
<dbReference type="HOGENOM" id="CLU_1453825_0_0_0"/>
<reference evidence="2" key="1">
    <citation type="journal article" date="2008" name="Proc. Natl. Acad. Sci. U.S.A.">
        <title>Complete genome of the uncultured termite group 1 bacteria in a single host protist cell.</title>
        <authorList>
            <person name="Hongoh Y."/>
            <person name="Sharma V.K."/>
            <person name="Prakash T."/>
            <person name="Noda S."/>
            <person name="Taylor T.D."/>
            <person name="Kudo T."/>
            <person name="Sakaki Y."/>
            <person name="Toyoda A."/>
            <person name="Hattori M."/>
            <person name="Ohkuma M."/>
        </authorList>
    </citation>
    <scope>NUCLEOTIDE SEQUENCE [LARGE SCALE GENOMIC DNA]</scope>
    <source>
        <strain evidence="2">Rs-D17 genomovar Ri2008</strain>
    </source>
</reference>
<organism evidence="1 2">
    <name type="scientific">Endomicrobium trichonymphae</name>
    <dbReference type="NCBI Taxonomy" id="1408204"/>
    <lineage>
        <taxon>Bacteria</taxon>
        <taxon>Pseudomonadati</taxon>
        <taxon>Elusimicrobiota</taxon>
        <taxon>Endomicrobiia</taxon>
        <taxon>Endomicrobiales</taxon>
        <taxon>Endomicrobiaceae</taxon>
        <taxon>Candidatus Endomicrobiellum</taxon>
    </lineage>
</organism>
<sequence>MTLAKISLLVLIAPLVLCSSLYAELKITKIIHDNKSFEIVLNDDIKISNILLKNNDVKLPIYRSKNKVYKQFGILKREFRQYLVSALYQNKISSKTEKTVFKTNKLSISKKHLKIKAFVSVIFDDDIEIECRIMQSAKGLWIAWPSNKKDGVWVKDFEFINKDLKKAVEKKLIDDYIFKNDKIKGK</sequence>
<evidence type="ECO:0000313" key="1">
    <source>
        <dbReference type="EMBL" id="BAG13870.1"/>
    </source>
</evidence>
<evidence type="ECO:0000313" key="2">
    <source>
        <dbReference type="Proteomes" id="UP000001691"/>
    </source>
</evidence>
<dbReference type="RefSeq" id="WP_015423396.1">
    <property type="nucleotide sequence ID" value="NC_020419.1"/>
</dbReference>
<accession>A0A1C9ZYA3</accession>
<dbReference type="KEGG" id="rsd:TGRD_384"/>
<dbReference type="GO" id="GO:0030435">
    <property type="term" value="P:sporulation resulting in formation of a cellular spore"/>
    <property type="evidence" value="ECO:0007669"/>
    <property type="project" value="InterPro"/>
</dbReference>
<keyword evidence="1" id="KW-0238">DNA-binding</keyword>
<dbReference type="InterPro" id="IPR036751">
    <property type="entry name" value="SpoVG_sf"/>
</dbReference>
<dbReference type="Pfam" id="PF04026">
    <property type="entry name" value="SpoVG"/>
    <property type="match status" value="1"/>
</dbReference>
<dbReference type="EMBL" id="AP009510">
    <property type="protein sequence ID" value="BAG13870.1"/>
    <property type="molecule type" value="Genomic_DNA"/>
</dbReference>
<gene>
    <name evidence="1" type="ordered locus">TGRD_384</name>
</gene>